<dbReference type="InterPro" id="IPR013762">
    <property type="entry name" value="Integrase-like_cat_sf"/>
</dbReference>
<dbReference type="Gene3D" id="1.10.443.10">
    <property type="entry name" value="Intergrase catalytic core"/>
    <property type="match status" value="1"/>
</dbReference>
<organism evidence="2 3">
    <name type="scientific">Sulfitobacter sabulilitoris</name>
    <dbReference type="NCBI Taxonomy" id="2562655"/>
    <lineage>
        <taxon>Bacteria</taxon>
        <taxon>Pseudomonadati</taxon>
        <taxon>Pseudomonadota</taxon>
        <taxon>Alphaproteobacteria</taxon>
        <taxon>Rhodobacterales</taxon>
        <taxon>Roseobacteraceae</taxon>
        <taxon>Sulfitobacter</taxon>
    </lineage>
</organism>
<evidence type="ECO:0000313" key="2">
    <source>
        <dbReference type="EMBL" id="TMM55118.1"/>
    </source>
</evidence>
<reference evidence="2 3" key="1">
    <citation type="submission" date="2019-05" db="EMBL/GenBank/DDBJ databases">
        <title>Sulfitobacter sabulilitoris sp. nov., isolated from a marine sand.</title>
        <authorList>
            <person name="Yoon J.-H."/>
        </authorList>
    </citation>
    <scope>NUCLEOTIDE SEQUENCE [LARGE SCALE GENOMIC DNA]</scope>
    <source>
        <strain evidence="2 3">HSMS-29</strain>
    </source>
</reference>
<dbReference type="GO" id="GO:0015074">
    <property type="term" value="P:DNA integration"/>
    <property type="evidence" value="ECO:0007669"/>
    <property type="project" value="InterPro"/>
</dbReference>
<proteinExistence type="predicted"/>
<keyword evidence="3" id="KW-1185">Reference proteome</keyword>
<dbReference type="EMBL" id="VANS01000001">
    <property type="protein sequence ID" value="TMM55118.1"/>
    <property type="molecule type" value="Genomic_DNA"/>
</dbReference>
<dbReference type="InterPro" id="IPR011010">
    <property type="entry name" value="DNA_brk_join_enz"/>
</dbReference>
<protein>
    <submittedName>
        <fullName evidence="2">Site-specific integrase</fullName>
    </submittedName>
</protein>
<dbReference type="RefSeq" id="WP_138661288.1">
    <property type="nucleotide sequence ID" value="NZ_VANS01000001.1"/>
</dbReference>
<evidence type="ECO:0000256" key="1">
    <source>
        <dbReference type="ARBA" id="ARBA00023172"/>
    </source>
</evidence>
<keyword evidence="1" id="KW-0233">DNA recombination</keyword>
<comment type="caution">
    <text evidence="2">The sequence shown here is derived from an EMBL/GenBank/DDBJ whole genome shotgun (WGS) entry which is preliminary data.</text>
</comment>
<dbReference type="GO" id="GO:0003677">
    <property type="term" value="F:DNA binding"/>
    <property type="evidence" value="ECO:0007669"/>
    <property type="project" value="InterPro"/>
</dbReference>
<dbReference type="SUPFAM" id="SSF56349">
    <property type="entry name" value="DNA breaking-rejoining enzymes"/>
    <property type="match status" value="1"/>
</dbReference>
<accession>A0A5S3PL10</accession>
<gene>
    <name evidence="2" type="ORF">FDT80_06000</name>
</gene>
<evidence type="ECO:0000313" key="3">
    <source>
        <dbReference type="Proteomes" id="UP000309550"/>
    </source>
</evidence>
<name>A0A5S3PL10_9RHOB</name>
<dbReference type="AlphaFoldDB" id="A0A5S3PL10"/>
<sequence>MKVGFDFPGLCKEETPAGKLRWRVRVEGKREKKITIPVGPSHPDFHAHYEAARFDQKLIKSLSDTPNKGSLDELREQYVDWMKVQVQAGNLSKKTLESRERGLRQACDCRTPNGKARMGGVKASMPKTAFAHIRNSFGSKTGAAATCLKALRAAYRWGEECGFPVDSPVFQVSNPHVSKGGAVPWSKEDKAKFLAFHGPGTMARRWFLLANDTAGRIGDTHLLGPEHEVFRGDHQVLSWQPSKKGSQPVEVPMSVELMMELAGLPEDAPAYLLTEHGKQFASSGSLDNRVRKWIIAAGLCAAEVDDNGKNAIKATRSQHGIRKARAEEIAEQGGSVYEVMSVLSHSDVRTAEIYTKKFRRAGLAKQAAARRATQD</sequence>
<dbReference type="GO" id="GO:0006310">
    <property type="term" value="P:DNA recombination"/>
    <property type="evidence" value="ECO:0007669"/>
    <property type="project" value="UniProtKB-KW"/>
</dbReference>
<dbReference type="Proteomes" id="UP000309550">
    <property type="component" value="Unassembled WGS sequence"/>
</dbReference>
<dbReference type="OrthoDB" id="7510934at2"/>